<evidence type="ECO:0000256" key="1">
    <source>
        <dbReference type="ARBA" id="ARBA00001668"/>
    </source>
</evidence>
<feature type="binding site" evidence="15">
    <location>
        <position position="100"/>
    </location>
    <ligand>
        <name>DNA</name>
        <dbReference type="ChEBI" id="CHEBI:16991"/>
    </ligand>
</feature>
<feature type="binding site" evidence="15">
    <location>
        <position position="82"/>
    </location>
    <ligand>
        <name>DNA</name>
        <dbReference type="ChEBI" id="CHEBI:16991"/>
    </ligand>
</feature>
<evidence type="ECO:0000256" key="11">
    <source>
        <dbReference type="ARBA" id="ARBA00023239"/>
    </source>
</evidence>
<evidence type="ECO:0000256" key="12">
    <source>
        <dbReference type="ARBA" id="ARBA00023268"/>
    </source>
</evidence>
<dbReference type="PROSITE" id="PS51068">
    <property type="entry name" value="FPG_CAT"/>
    <property type="match status" value="1"/>
</dbReference>
<dbReference type="FunFam" id="1.10.8.50:FF:000003">
    <property type="entry name" value="Formamidopyrimidine-DNA glycosylase"/>
    <property type="match status" value="1"/>
</dbReference>
<evidence type="ECO:0000256" key="4">
    <source>
        <dbReference type="ARBA" id="ARBA00022723"/>
    </source>
</evidence>
<keyword evidence="5 15" id="KW-0227">DNA damage</keyword>
<comment type="function">
    <text evidence="15">Involved in base excision repair of DNA damaged by oxidation or by mutagenic agents. Acts as DNA glycosylase that recognizes and removes damaged bases. Has a preference for oxidized purines, such as 7,8-dihydro-8-oxoguanine (8-oxoG). Has AP (apurinic/apyrimidinic) lyase activity and introduces nicks in the DNA strand. Cleaves the DNA backbone by beta-delta elimination to generate a single-strand break at the site of the removed base with both 3'- and 5'-phosphates.</text>
</comment>
<dbReference type="PROSITE" id="PS51066">
    <property type="entry name" value="ZF_FPG_2"/>
    <property type="match status" value="1"/>
</dbReference>
<keyword evidence="10 15" id="KW-0234">DNA repair</keyword>
<evidence type="ECO:0000256" key="8">
    <source>
        <dbReference type="ARBA" id="ARBA00022833"/>
    </source>
</evidence>
<dbReference type="SMART" id="SM00898">
    <property type="entry name" value="Fapy_DNA_glyco"/>
    <property type="match status" value="1"/>
</dbReference>
<feature type="active site" description="Schiff-base intermediate with DNA" evidence="15">
    <location>
        <position position="2"/>
    </location>
</feature>
<keyword evidence="12 15" id="KW-0511">Multifunctional enzyme</keyword>
<dbReference type="InterPro" id="IPR000214">
    <property type="entry name" value="Znf_DNA_glyclase/AP_lyase"/>
</dbReference>
<dbReference type="HAMAP" id="MF_00103">
    <property type="entry name" value="Fapy_DNA_glycosyl"/>
    <property type="match status" value="1"/>
</dbReference>
<comment type="caution">
    <text evidence="15">Lacks conserved residue(s) required for the propagation of feature annotation.</text>
</comment>
<name>A0A511R6N4_9DEIN</name>
<evidence type="ECO:0000313" key="19">
    <source>
        <dbReference type="Proteomes" id="UP000321197"/>
    </source>
</evidence>
<dbReference type="AlphaFoldDB" id="A0A511R6N4"/>
<dbReference type="SUPFAM" id="SSF57716">
    <property type="entry name" value="Glucocorticoid receptor-like (DNA-binding domain)"/>
    <property type="match status" value="1"/>
</dbReference>
<evidence type="ECO:0000256" key="3">
    <source>
        <dbReference type="ARBA" id="ARBA00011245"/>
    </source>
</evidence>
<keyword evidence="7 15" id="KW-0378">Hydrolase</keyword>
<dbReference type="NCBIfam" id="TIGR00577">
    <property type="entry name" value="fpg"/>
    <property type="match status" value="1"/>
</dbReference>
<evidence type="ECO:0000256" key="14">
    <source>
        <dbReference type="ARBA" id="ARBA00044632"/>
    </source>
</evidence>
<evidence type="ECO:0000256" key="7">
    <source>
        <dbReference type="ARBA" id="ARBA00022801"/>
    </source>
</evidence>
<feature type="active site" description="Proton donor; for beta-elimination activity" evidence="15">
    <location>
        <position position="53"/>
    </location>
</feature>
<feature type="domain" description="Formamidopyrimidine-DNA glycosylase catalytic" evidence="17">
    <location>
        <begin position="2"/>
        <end position="103"/>
    </location>
</feature>
<dbReference type="Proteomes" id="UP000321197">
    <property type="component" value="Unassembled WGS sequence"/>
</dbReference>
<gene>
    <name evidence="15 18" type="primary">mutM</name>
    <name evidence="15" type="synonym">fpg</name>
    <name evidence="18" type="ORF">MHY01S_33760</name>
</gene>
<dbReference type="GO" id="GO:0008270">
    <property type="term" value="F:zinc ion binding"/>
    <property type="evidence" value="ECO:0007669"/>
    <property type="project" value="UniProtKB-UniRule"/>
</dbReference>
<dbReference type="EMBL" id="BJXL01000193">
    <property type="protein sequence ID" value="GEM85210.1"/>
    <property type="molecule type" value="Genomic_DNA"/>
</dbReference>
<dbReference type="SUPFAM" id="SSF81624">
    <property type="entry name" value="N-terminal domain of MutM-like DNA repair proteins"/>
    <property type="match status" value="1"/>
</dbReference>
<evidence type="ECO:0000256" key="10">
    <source>
        <dbReference type="ARBA" id="ARBA00023204"/>
    </source>
</evidence>
<sequence length="267" mass="30547">MPELPEVETTRRILEPYLLGQRIQKLLHNDPARYRRTELAEGRKVLGTSRRGKYLILHLDKKLEAVIHLGMTGGFRFEPHRHTRVTLHLPNQTLYYTDPRRFGKWWIVQVGDYREIGLLARMGPEPLSPDFTLARFKQSLLSTQRKIKEVLLAQEAVAGVGNIYADESLWLSKIHPERPAALLSGPEIRRLYQAIREVMHRAVEAGGSTLSDESYQQPSGEPGYFQFHHNAYDRTGQPCKRKGCSGKIVKMVVGGRGTHFCPLCQRI</sequence>
<keyword evidence="9 15" id="KW-0238">DNA-binding</keyword>
<evidence type="ECO:0000256" key="9">
    <source>
        <dbReference type="ARBA" id="ARBA00023125"/>
    </source>
</evidence>
<dbReference type="InterPro" id="IPR015886">
    <property type="entry name" value="H2TH_FPG"/>
</dbReference>
<dbReference type="OrthoDB" id="9800855at2"/>
<dbReference type="PANTHER" id="PTHR22993">
    <property type="entry name" value="FORMAMIDOPYRIMIDINE-DNA GLYCOSYLASE"/>
    <property type="match status" value="1"/>
</dbReference>
<keyword evidence="8 15" id="KW-0862">Zinc</keyword>
<evidence type="ECO:0000256" key="6">
    <source>
        <dbReference type="ARBA" id="ARBA00022771"/>
    </source>
</evidence>
<comment type="similarity">
    <text evidence="2 15">Belongs to the FPG family.</text>
</comment>
<dbReference type="RefSeq" id="WP_119341397.1">
    <property type="nucleotide sequence ID" value="NZ_BJXL01000193.1"/>
</dbReference>
<dbReference type="CDD" id="cd08966">
    <property type="entry name" value="EcFpg-like_N"/>
    <property type="match status" value="1"/>
</dbReference>
<dbReference type="GO" id="GO:0034039">
    <property type="term" value="F:8-oxo-7,8-dihydroguanine DNA N-glycosylase activity"/>
    <property type="evidence" value="ECO:0007669"/>
    <property type="project" value="TreeGrafter"/>
</dbReference>
<dbReference type="InterPro" id="IPR012319">
    <property type="entry name" value="FPG_cat"/>
</dbReference>
<dbReference type="InterPro" id="IPR020629">
    <property type="entry name" value="FPG_Glyclase"/>
</dbReference>
<keyword evidence="4 15" id="KW-0479">Metal-binding</keyword>
<evidence type="ECO:0000256" key="2">
    <source>
        <dbReference type="ARBA" id="ARBA00009409"/>
    </source>
</evidence>
<keyword evidence="13 15" id="KW-0326">Glycosidase</keyword>
<dbReference type="Gene3D" id="1.10.8.50">
    <property type="match status" value="1"/>
</dbReference>
<dbReference type="EC" id="4.2.99.18" evidence="15"/>
<dbReference type="SMART" id="SM01232">
    <property type="entry name" value="H2TH"/>
    <property type="match status" value="1"/>
</dbReference>
<reference evidence="18 19" key="1">
    <citation type="submission" date="2019-07" db="EMBL/GenBank/DDBJ databases">
        <title>Whole genome shotgun sequence of Meiothermus hypogaeus NBRC 106114.</title>
        <authorList>
            <person name="Hosoyama A."/>
            <person name="Uohara A."/>
            <person name="Ohji S."/>
            <person name="Ichikawa N."/>
        </authorList>
    </citation>
    <scope>NUCLEOTIDE SEQUENCE [LARGE SCALE GENOMIC DNA]</scope>
    <source>
        <strain evidence="18 19">NBRC 106114</strain>
    </source>
</reference>
<dbReference type="Gene3D" id="3.20.190.10">
    <property type="entry name" value="MutM-like, N-terminal"/>
    <property type="match status" value="1"/>
</dbReference>
<evidence type="ECO:0000313" key="18">
    <source>
        <dbReference type="EMBL" id="GEM85210.1"/>
    </source>
</evidence>
<dbReference type="InterPro" id="IPR010663">
    <property type="entry name" value="Znf_FPG/IleRS"/>
</dbReference>
<evidence type="ECO:0000259" key="17">
    <source>
        <dbReference type="PROSITE" id="PS51068"/>
    </source>
</evidence>
<dbReference type="PROSITE" id="PS01242">
    <property type="entry name" value="ZF_FPG_1"/>
    <property type="match status" value="1"/>
</dbReference>
<evidence type="ECO:0000256" key="15">
    <source>
        <dbReference type="HAMAP-Rule" id="MF_00103"/>
    </source>
</evidence>
<accession>A0A511R6N4</accession>
<feature type="domain" description="FPG-type" evidence="16">
    <location>
        <begin position="230"/>
        <end position="266"/>
    </location>
</feature>
<feature type="active site" description="Proton donor; for delta-elimination activity" evidence="15">
    <location>
        <position position="256"/>
    </location>
</feature>
<evidence type="ECO:0000256" key="13">
    <source>
        <dbReference type="ARBA" id="ARBA00023295"/>
    </source>
</evidence>
<dbReference type="NCBIfam" id="NF002211">
    <property type="entry name" value="PRK01103.1"/>
    <property type="match status" value="1"/>
</dbReference>
<dbReference type="NCBIfam" id="NF011386">
    <property type="entry name" value="PRK14811.1"/>
    <property type="match status" value="1"/>
</dbReference>
<comment type="subunit">
    <text evidence="3 15">Monomer.</text>
</comment>
<dbReference type="EC" id="3.2.2.23" evidence="15"/>
<dbReference type="Pfam" id="PF06831">
    <property type="entry name" value="H2TH"/>
    <property type="match status" value="1"/>
</dbReference>
<dbReference type="GO" id="GO:0140078">
    <property type="term" value="F:class I DNA-(apurinic or apyrimidinic site) endonuclease activity"/>
    <property type="evidence" value="ECO:0007669"/>
    <property type="project" value="UniProtKB-EC"/>
</dbReference>
<organism evidence="18 19">
    <name type="scientific">Meiothermus hypogaeus NBRC 106114</name>
    <dbReference type="NCBI Taxonomy" id="1227553"/>
    <lineage>
        <taxon>Bacteria</taxon>
        <taxon>Thermotogati</taxon>
        <taxon>Deinococcota</taxon>
        <taxon>Deinococci</taxon>
        <taxon>Thermales</taxon>
        <taxon>Thermaceae</taxon>
        <taxon>Meiothermus</taxon>
    </lineage>
</organism>
<dbReference type="GO" id="GO:0003684">
    <property type="term" value="F:damaged DNA binding"/>
    <property type="evidence" value="ECO:0007669"/>
    <property type="project" value="InterPro"/>
</dbReference>
<proteinExistence type="inferred from homology"/>
<evidence type="ECO:0000259" key="16">
    <source>
        <dbReference type="PROSITE" id="PS51066"/>
    </source>
</evidence>
<comment type="cofactor">
    <cofactor evidence="15">
        <name>Zn(2+)</name>
        <dbReference type="ChEBI" id="CHEBI:29105"/>
    </cofactor>
    <text evidence="15">Binds 1 zinc ion per subunit.</text>
</comment>
<keyword evidence="11 15" id="KW-0456">Lyase</keyword>
<dbReference type="InterPro" id="IPR035937">
    <property type="entry name" value="FPG_N"/>
</dbReference>
<dbReference type="GO" id="GO:0006284">
    <property type="term" value="P:base-excision repair"/>
    <property type="evidence" value="ECO:0007669"/>
    <property type="project" value="InterPro"/>
</dbReference>
<dbReference type="Pfam" id="PF01149">
    <property type="entry name" value="Fapy_DNA_glyco"/>
    <property type="match status" value="1"/>
</dbReference>
<dbReference type="SUPFAM" id="SSF46946">
    <property type="entry name" value="S13-like H2TH domain"/>
    <property type="match status" value="1"/>
</dbReference>
<dbReference type="InterPro" id="IPR015887">
    <property type="entry name" value="DNA_glyclase_Znf_dom_DNA_BS"/>
</dbReference>
<evidence type="ECO:0000256" key="5">
    <source>
        <dbReference type="ARBA" id="ARBA00022763"/>
    </source>
</evidence>
<comment type="caution">
    <text evidence="18">The sequence shown here is derived from an EMBL/GenBank/DDBJ whole genome shotgun (WGS) entry which is preliminary data.</text>
</comment>
<dbReference type="InterPro" id="IPR010979">
    <property type="entry name" value="Ribosomal_uS13-like_H2TH"/>
</dbReference>
<comment type="catalytic activity">
    <reaction evidence="1 15">
        <text>Hydrolysis of DNA containing ring-opened 7-methylguanine residues, releasing 2,6-diamino-4-hydroxy-5-(N-methyl)formamidopyrimidine.</text>
        <dbReference type="EC" id="3.2.2.23"/>
    </reaction>
</comment>
<feature type="active site" description="Proton donor" evidence="15">
    <location>
        <position position="3"/>
    </location>
</feature>
<protein>
    <recommendedName>
        <fullName evidence="15">Formamidopyrimidine-DNA glycosylase</fullName>
        <shortName evidence="15">Fapy-DNA glycosylase</shortName>
        <ecNumber evidence="15">3.2.2.23</ecNumber>
    </recommendedName>
    <alternativeName>
        <fullName evidence="15">DNA-(apurinic or apyrimidinic site) lyase MutM</fullName>
        <shortName evidence="15">AP lyase MutM</shortName>
        <ecNumber evidence="15">4.2.99.18</ecNumber>
    </alternativeName>
</protein>
<comment type="catalytic activity">
    <reaction evidence="14 15">
        <text>2'-deoxyribonucleotide-(2'-deoxyribose 5'-phosphate)-2'-deoxyribonucleotide-DNA = a 3'-end 2'-deoxyribonucleotide-(2,3-dehydro-2,3-deoxyribose 5'-phosphate)-DNA + a 5'-end 5'-phospho-2'-deoxyribonucleoside-DNA + H(+)</text>
        <dbReference type="Rhea" id="RHEA:66592"/>
        <dbReference type="Rhea" id="RHEA-COMP:13180"/>
        <dbReference type="Rhea" id="RHEA-COMP:16897"/>
        <dbReference type="Rhea" id="RHEA-COMP:17067"/>
        <dbReference type="ChEBI" id="CHEBI:15378"/>
        <dbReference type="ChEBI" id="CHEBI:136412"/>
        <dbReference type="ChEBI" id="CHEBI:157695"/>
        <dbReference type="ChEBI" id="CHEBI:167181"/>
        <dbReference type="EC" id="4.2.99.18"/>
    </reaction>
</comment>
<dbReference type="PANTHER" id="PTHR22993:SF9">
    <property type="entry name" value="FORMAMIDOPYRIMIDINE-DNA GLYCOSYLASE"/>
    <property type="match status" value="1"/>
</dbReference>
<dbReference type="Pfam" id="PF06827">
    <property type="entry name" value="zf-FPG_IleRS"/>
    <property type="match status" value="1"/>
</dbReference>
<keyword evidence="6 15" id="KW-0863">Zinc-finger</keyword>